<proteinExistence type="inferred from homology"/>
<dbReference type="GO" id="GO:0008652">
    <property type="term" value="P:amino acid biosynthetic process"/>
    <property type="evidence" value="ECO:0007669"/>
    <property type="project" value="UniProtKB-KW"/>
</dbReference>
<dbReference type="Proteomes" id="UP000238479">
    <property type="component" value="Chromosome 4"/>
</dbReference>
<evidence type="ECO:0000256" key="3">
    <source>
        <dbReference type="ARBA" id="ARBA00022605"/>
    </source>
</evidence>
<dbReference type="EC" id="2.5.1.54" evidence="8"/>
<dbReference type="AlphaFoldDB" id="A0A2P6QUG0"/>
<comment type="caution">
    <text evidence="9">The sequence shown here is derived from an EMBL/GenBank/DDBJ whole genome shotgun (WGS) entry which is preliminary data.</text>
</comment>
<dbReference type="GO" id="GO:0009423">
    <property type="term" value="P:chorismate biosynthetic process"/>
    <property type="evidence" value="ECO:0007669"/>
    <property type="project" value="UniProtKB-UniPathway"/>
</dbReference>
<comment type="similarity">
    <text evidence="2 8">Belongs to the class-II DAHP synthase family.</text>
</comment>
<gene>
    <name evidence="9" type="ORF">RchiOBHm_Chr4g0406791</name>
</gene>
<organism evidence="9 10">
    <name type="scientific">Rosa chinensis</name>
    <name type="common">China rose</name>
    <dbReference type="NCBI Taxonomy" id="74649"/>
    <lineage>
        <taxon>Eukaryota</taxon>
        <taxon>Viridiplantae</taxon>
        <taxon>Streptophyta</taxon>
        <taxon>Embryophyta</taxon>
        <taxon>Tracheophyta</taxon>
        <taxon>Spermatophyta</taxon>
        <taxon>Magnoliopsida</taxon>
        <taxon>eudicotyledons</taxon>
        <taxon>Gunneridae</taxon>
        <taxon>Pentapetalae</taxon>
        <taxon>rosids</taxon>
        <taxon>fabids</taxon>
        <taxon>Rosales</taxon>
        <taxon>Rosaceae</taxon>
        <taxon>Rosoideae</taxon>
        <taxon>Rosoideae incertae sedis</taxon>
        <taxon>Rosa</taxon>
    </lineage>
</organism>
<protein>
    <recommendedName>
        <fullName evidence="8">Phospho-2-dehydro-3-deoxyheptonate aldolase</fullName>
        <ecNumber evidence="8">2.5.1.54</ecNumber>
    </recommendedName>
</protein>
<keyword evidence="7" id="KW-0104">Cadmium</keyword>
<dbReference type="SUPFAM" id="SSF51569">
    <property type="entry name" value="Aldolase"/>
    <property type="match status" value="1"/>
</dbReference>
<evidence type="ECO:0000313" key="10">
    <source>
        <dbReference type="Proteomes" id="UP000238479"/>
    </source>
</evidence>
<evidence type="ECO:0000256" key="8">
    <source>
        <dbReference type="RuleBase" id="RU363071"/>
    </source>
</evidence>
<keyword evidence="4 8" id="KW-0808">Transferase</keyword>
<comment type="subcellular location">
    <subcellularLocation>
        <location evidence="8">Plastid</location>
        <location evidence="8">Chloroplast</location>
    </subcellularLocation>
</comment>
<dbReference type="GO" id="GO:0009073">
    <property type="term" value="P:aromatic amino acid family biosynthetic process"/>
    <property type="evidence" value="ECO:0007669"/>
    <property type="project" value="UniProtKB-KW"/>
</dbReference>
<feature type="binding site" evidence="7">
    <location>
        <position position="51"/>
    </location>
    <ligand>
        <name>phosphoenolpyruvate</name>
        <dbReference type="ChEBI" id="CHEBI:58702"/>
    </ligand>
</feature>
<dbReference type="Gramene" id="PRQ37807">
    <property type="protein sequence ID" value="PRQ37807"/>
    <property type="gene ID" value="RchiOBHm_Chr4g0406791"/>
</dbReference>
<dbReference type="GO" id="GO:0009507">
    <property type="term" value="C:chloroplast"/>
    <property type="evidence" value="ECO:0007669"/>
    <property type="project" value="UniProtKB-SubCell"/>
</dbReference>
<keyword evidence="7" id="KW-0464">Manganese</keyword>
<keyword evidence="8" id="KW-0150">Chloroplast</keyword>
<evidence type="ECO:0000256" key="7">
    <source>
        <dbReference type="PIRSR" id="PIRSR602480-1"/>
    </source>
</evidence>
<comment type="pathway">
    <text evidence="1 8">Metabolic intermediate biosynthesis; chorismate biosynthesis; chorismate from D-erythrose 4-phosphate and phosphoenolpyruvate: step 1/7.</text>
</comment>
<dbReference type="PANTHER" id="PTHR21337">
    <property type="entry name" value="PHOSPHO-2-DEHYDRO-3-DEOXYHEPTONATE ALDOLASE 1, 2"/>
    <property type="match status" value="1"/>
</dbReference>
<keyword evidence="10" id="KW-1185">Reference proteome</keyword>
<name>A0A2P6QUG0_ROSCH</name>
<dbReference type="Gene3D" id="3.20.20.70">
    <property type="entry name" value="Aldolase class I"/>
    <property type="match status" value="1"/>
</dbReference>
<evidence type="ECO:0000256" key="1">
    <source>
        <dbReference type="ARBA" id="ARBA00004688"/>
    </source>
</evidence>
<keyword evidence="3 8" id="KW-0028">Amino-acid biosynthesis</keyword>
<evidence type="ECO:0000256" key="4">
    <source>
        <dbReference type="ARBA" id="ARBA00022679"/>
    </source>
</evidence>
<keyword evidence="8" id="KW-0934">Plastid</keyword>
<evidence type="ECO:0000256" key="5">
    <source>
        <dbReference type="ARBA" id="ARBA00023141"/>
    </source>
</evidence>
<evidence type="ECO:0000313" key="9">
    <source>
        <dbReference type="EMBL" id="PRQ37807.1"/>
    </source>
</evidence>
<dbReference type="InterPro" id="IPR013785">
    <property type="entry name" value="Aldolase_TIM"/>
</dbReference>
<dbReference type="UniPathway" id="UPA00053">
    <property type="reaction ID" value="UER00084"/>
</dbReference>
<keyword evidence="8" id="KW-0809">Transit peptide</keyword>
<dbReference type="InterPro" id="IPR002480">
    <property type="entry name" value="DAHP_synth_2"/>
</dbReference>
<dbReference type="STRING" id="74649.A0A2P6QUG0"/>
<dbReference type="Pfam" id="PF01474">
    <property type="entry name" value="DAHP_synth_2"/>
    <property type="match status" value="1"/>
</dbReference>
<evidence type="ECO:0000256" key="2">
    <source>
        <dbReference type="ARBA" id="ARBA00008911"/>
    </source>
</evidence>
<accession>A0A2P6QUG0</accession>
<dbReference type="GO" id="GO:0003849">
    <property type="term" value="F:3-deoxy-7-phosphoheptulonate synthase activity"/>
    <property type="evidence" value="ECO:0007669"/>
    <property type="project" value="UniProtKB-EC"/>
</dbReference>
<dbReference type="EMBL" id="PDCK01000042">
    <property type="protein sequence ID" value="PRQ37807.1"/>
    <property type="molecule type" value="Genomic_DNA"/>
</dbReference>
<feature type="binding site" evidence="7">
    <location>
        <position position="12"/>
    </location>
    <ligand>
        <name>Mn(2+)</name>
        <dbReference type="ChEBI" id="CHEBI:29035"/>
    </ligand>
</feature>
<comment type="cofactor">
    <cofactor evidence="7">
        <name>Mn(2+)</name>
        <dbReference type="ChEBI" id="CHEBI:29035"/>
    </cofactor>
    <cofactor evidence="7">
        <name>Co(2+)</name>
        <dbReference type="ChEBI" id="CHEBI:48828"/>
    </cofactor>
    <cofactor evidence="7">
        <name>Cd(2+)</name>
        <dbReference type="ChEBI" id="CHEBI:48775"/>
    </cofactor>
    <text evidence="7">Binds 1 divalent cation per subunit. The enzyme is active with manganese, cobalt or cadmium ions.</text>
</comment>
<sequence length="60" mass="6759">MGNAFFLQGGDCAKNVKELSANNIRDKFRVMLEMGVVLMFGGHMNIVKVGRMAGWVRRAW</sequence>
<dbReference type="PANTHER" id="PTHR21337:SF0">
    <property type="entry name" value="PHOSPHO-2-DEHYDRO-3-DEOXYHEPTONATE ALDOLASE"/>
    <property type="match status" value="1"/>
</dbReference>
<reference evidence="9 10" key="1">
    <citation type="journal article" date="2018" name="Nat. Genet.">
        <title>The Rosa genome provides new insights in the design of modern roses.</title>
        <authorList>
            <person name="Bendahmane M."/>
        </authorList>
    </citation>
    <scope>NUCLEOTIDE SEQUENCE [LARGE SCALE GENOMIC DNA]</scope>
    <source>
        <strain evidence="10">cv. Old Blush</strain>
    </source>
</reference>
<keyword evidence="5 8" id="KW-0057">Aromatic amino acid biosynthesis</keyword>
<evidence type="ECO:0000256" key="6">
    <source>
        <dbReference type="ARBA" id="ARBA00047508"/>
    </source>
</evidence>
<comment type="catalytic activity">
    <reaction evidence="6 8">
        <text>D-erythrose 4-phosphate + phosphoenolpyruvate + H2O = 7-phospho-2-dehydro-3-deoxy-D-arabino-heptonate + phosphate</text>
        <dbReference type="Rhea" id="RHEA:14717"/>
        <dbReference type="ChEBI" id="CHEBI:15377"/>
        <dbReference type="ChEBI" id="CHEBI:16897"/>
        <dbReference type="ChEBI" id="CHEBI:43474"/>
        <dbReference type="ChEBI" id="CHEBI:58394"/>
        <dbReference type="ChEBI" id="CHEBI:58702"/>
        <dbReference type="EC" id="2.5.1.54"/>
    </reaction>
</comment>
<keyword evidence="7" id="KW-0170">Cobalt</keyword>